<protein>
    <submittedName>
        <fullName evidence="2">Uncharacterized protein</fullName>
    </submittedName>
</protein>
<sequence length="111" mass="12186">MKLDNHFTGDLTGESCSYCNKTWSGIEPATPDLESDALATLLRRRLEKQKQSNSFDAVVRVEHDTQGQHQAGEEDGVDETRVAGVRALPDHAGGYPGPLQSVLIPADQRQR</sequence>
<keyword evidence="3" id="KW-1185">Reference proteome</keyword>
<dbReference type="AlphaFoldDB" id="A0AAV4GK39"/>
<dbReference type="EMBL" id="BMAT01012082">
    <property type="protein sequence ID" value="GFR85411.1"/>
    <property type="molecule type" value="Genomic_DNA"/>
</dbReference>
<gene>
    <name evidence="2" type="ORF">ElyMa_006027700</name>
</gene>
<name>A0AAV4GK39_9GAST</name>
<comment type="caution">
    <text evidence="2">The sequence shown here is derived from an EMBL/GenBank/DDBJ whole genome shotgun (WGS) entry which is preliminary data.</text>
</comment>
<evidence type="ECO:0000313" key="2">
    <source>
        <dbReference type="EMBL" id="GFR85411.1"/>
    </source>
</evidence>
<reference evidence="2 3" key="1">
    <citation type="journal article" date="2021" name="Elife">
        <title>Chloroplast acquisition without the gene transfer in kleptoplastic sea slugs, Plakobranchus ocellatus.</title>
        <authorList>
            <person name="Maeda T."/>
            <person name="Takahashi S."/>
            <person name="Yoshida T."/>
            <person name="Shimamura S."/>
            <person name="Takaki Y."/>
            <person name="Nagai Y."/>
            <person name="Toyoda A."/>
            <person name="Suzuki Y."/>
            <person name="Arimoto A."/>
            <person name="Ishii H."/>
            <person name="Satoh N."/>
            <person name="Nishiyama T."/>
            <person name="Hasebe M."/>
            <person name="Maruyama T."/>
            <person name="Minagawa J."/>
            <person name="Obokata J."/>
            <person name="Shigenobu S."/>
        </authorList>
    </citation>
    <scope>NUCLEOTIDE SEQUENCE [LARGE SCALE GENOMIC DNA]</scope>
</reference>
<feature type="region of interest" description="Disordered" evidence="1">
    <location>
        <begin position="88"/>
        <end position="111"/>
    </location>
</feature>
<evidence type="ECO:0000256" key="1">
    <source>
        <dbReference type="SAM" id="MobiDB-lite"/>
    </source>
</evidence>
<organism evidence="2 3">
    <name type="scientific">Elysia marginata</name>
    <dbReference type="NCBI Taxonomy" id="1093978"/>
    <lineage>
        <taxon>Eukaryota</taxon>
        <taxon>Metazoa</taxon>
        <taxon>Spiralia</taxon>
        <taxon>Lophotrochozoa</taxon>
        <taxon>Mollusca</taxon>
        <taxon>Gastropoda</taxon>
        <taxon>Heterobranchia</taxon>
        <taxon>Euthyneura</taxon>
        <taxon>Panpulmonata</taxon>
        <taxon>Sacoglossa</taxon>
        <taxon>Placobranchoidea</taxon>
        <taxon>Plakobranchidae</taxon>
        <taxon>Elysia</taxon>
    </lineage>
</organism>
<evidence type="ECO:0000313" key="3">
    <source>
        <dbReference type="Proteomes" id="UP000762676"/>
    </source>
</evidence>
<dbReference type="Proteomes" id="UP000762676">
    <property type="component" value="Unassembled WGS sequence"/>
</dbReference>
<proteinExistence type="predicted"/>
<accession>A0AAV4GK39</accession>